<feature type="domain" description="Gfo/Idh/MocA-like oxidoreductase C-terminal" evidence="4">
    <location>
        <begin position="134"/>
        <end position="331"/>
    </location>
</feature>
<dbReference type="SUPFAM" id="SSF51735">
    <property type="entry name" value="NAD(P)-binding Rossmann-fold domains"/>
    <property type="match status" value="1"/>
</dbReference>
<comment type="similarity">
    <text evidence="1">Belongs to the Gfo/Idh/MocA family.</text>
</comment>
<evidence type="ECO:0000256" key="1">
    <source>
        <dbReference type="ARBA" id="ARBA00010928"/>
    </source>
</evidence>
<keyword evidence="2" id="KW-0560">Oxidoreductase</keyword>
<dbReference type="Pfam" id="PF02894">
    <property type="entry name" value="GFO_IDH_MocA_C"/>
    <property type="match status" value="1"/>
</dbReference>
<organism evidence="5 6">
    <name type="scientific">Cohnella cellulosilytica</name>
    <dbReference type="NCBI Taxonomy" id="986710"/>
    <lineage>
        <taxon>Bacteria</taxon>
        <taxon>Bacillati</taxon>
        <taxon>Bacillota</taxon>
        <taxon>Bacilli</taxon>
        <taxon>Bacillales</taxon>
        <taxon>Paenibacillaceae</taxon>
        <taxon>Cohnella</taxon>
    </lineage>
</organism>
<accession>A0ABW2FD66</accession>
<dbReference type="Gene3D" id="3.40.50.720">
    <property type="entry name" value="NAD(P)-binding Rossmann-like Domain"/>
    <property type="match status" value="1"/>
</dbReference>
<comment type="caution">
    <text evidence="5">The sequence shown here is derived from an EMBL/GenBank/DDBJ whole genome shotgun (WGS) entry which is preliminary data.</text>
</comment>
<dbReference type="Proteomes" id="UP001596378">
    <property type="component" value="Unassembled WGS sequence"/>
</dbReference>
<proteinExistence type="inferred from homology"/>
<evidence type="ECO:0000259" key="4">
    <source>
        <dbReference type="Pfam" id="PF02894"/>
    </source>
</evidence>
<evidence type="ECO:0000259" key="3">
    <source>
        <dbReference type="Pfam" id="PF01408"/>
    </source>
</evidence>
<evidence type="ECO:0000256" key="2">
    <source>
        <dbReference type="ARBA" id="ARBA00023002"/>
    </source>
</evidence>
<dbReference type="PANTHER" id="PTHR43818:SF11">
    <property type="entry name" value="BCDNA.GH03377"/>
    <property type="match status" value="1"/>
</dbReference>
<dbReference type="Pfam" id="PF01408">
    <property type="entry name" value="GFO_IDH_MocA"/>
    <property type="match status" value="1"/>
</dbReference>
<dbReference type="Gene3D" id="3.30.360.10">
    <property type="entry name" value="Dihydrodipicolinate Reductase, domain 2"/>
    <property type="match status" value="1"/>
</dbReference>
<name>A0ABW2FD66_9BACL</name>
<dbReference type="InterPro" id="IPR004104">
    <property type="entry name" value="Gfo/Idh/MocA-like_OxRdtase_C"/>
</dbReference>
<evidence type="ECO:0000313" key="6">
    <source>
        <dbReference type="Proteomes" id="UP001596378"/>
    </source>
</evidence>
<protein>
    <submittedName>
        <fullName evidence="5">Gfo/Idh/MocA family protein</fullName>
    </submittedName>
</protein>
<sequence length="341" mass="38311">MTLKVALVGAGEFAKIHLEAYRRNPHAEVAWICDPNLEAARKYAAEYGVPNVTADYEQALQDDRVAIVDITAPNYLHKPMSIRSMQAGKAVLCEKPMALNTAECEEMAQASADTGSKLFVKYHQRFDPVHQRAKQMMEQGQFPNPIMALVTLYGNHLPSMLNAKHWRGNPALCGGGCLFSSGSHVLDLIHYFFGDLHAITAVTRQLAANDPDKGDDNATVVMEFKSGVVVNLVGCWTTDQWTWEKEFHSTQGSLFIYQDENKANCLQLKKQGRAETLLVQPDWFNQSNYAAIDHFIDYVNDLTVPMYTLEECIRSMRTLEMAYRSSNEERRILADGAFVHG</sequence>
<dbReference type="InterPro" id="IPR050463">
    <property type="entry name" value="Gfo/Idh/MocA_oxidrdct_glycsds"/>
</dbReference>
<feature type="domain" description="Gfo/Idh/MocA-like oxidoreductase N-terminal" evidence="3">
    <location>
        <begin position="3"/>
        <end position="122"/>
    </location>
</feature>
<dbReference type="PANTHER" id="PTHR43818">
    <property type="entry name" value="BCDNA.GH03377"/>
    <property type="match status" value="1"/>
</dbReference>
<keyword evidence="6" id="KW-1185">Reference proteome</keyword>
<dbReference type="InterPro" id="IPR000683">
    <property type="entry name" value="Gfo/Idh/MocA-like_OxRdtase_N"/>
</dbReference>
<gene>
    <name evidence="5" type="ORF">ACFQMJ_16200</name>
</gene>
<evidence type="ECO:0000313" key="5">
    <source>
        <dbReference type="EMBL" id="MFC7150069.1"/>
    </source>
</evidence>
<dbReference type="EMBL" id="JBHTAI010000009">
    <property type="protein sequence ID" value="MFC7150069.1"/>
    <property type="molecule type" value="Genomic_DNA"/>
</dbReference>
<reference evidence="6" key="1">
    <citation type="journal article" date="2019" name="Int. J. Syst. Evol. Microbiol.">
        <title>The Global Catalogue of Microorganisms (GCM) 10K type strain sequencing project: providing services to taxonomists for standard genome sequencing and annotation.</title>
        <authorList>
            <consortium name="The Broad Institute Genomics Platform"/>
            <consortium name="The Broad Institute Genome Sequencing Center for Infectious Disease"/>
            <person name="Wu L."/>
            <person name="Ma J."/>
        </authorList>
    </citation>
    <scope>NUCLEOTIDE SEQUENCE [LARGE SCALE GENOMIC DNA]</scope>
    <source>
        <strain evidence="6">KCTC 12907</strain>
    </source>
</reference>
<dbReference type="InterPro" id="IPR036291">
    <property type="entry name" value="NAD(P)-bd_dom_sf"/>
</dbReference>
<dbReference type="SUPFAM" id="SSF55347">
    <property type="entry name" value="Glyceraldehyde-3-phosphate dehydrogenase-like, C-terminal domain"/>
    <property type="match status" value="1"/>
</dbReference>
<dbReference type="RefSeq" id="WP_378046181.1">
    <property type="nucleotide sequence ID" value="NZ_JBHMDN010000010.1"/>
</dbReference>